<evidence type="ECO:0000256" key="1">
    <source>
        <dbReference type="SAM" id="MobiDB-lite"/>
    </source>
</evidence>
<feature type="compositionally biased region" description="Basic residues" evidence="1">
    <location>
        <begin position="439"/>
        <end position="449"/>
    </location>
</feature>
<feature type="compositionally biased region" description="Low complexity" evidence="1">
    <location>
        <begin position="422"/>
        <end position="434"/>
    </location>
</feature>
<reference evidence="2 3" key="1">
    <citation type="submission" date="2024-11" db="EMBL/GenBank/DDBJ databases">
        <title>Chromosome-level genome assembly of the freshwater bivalve Anodonta woodiana.</title>
        <authorList>
            <person name="Chen X."/>
        </authorList>
    </citation>
    <scope>NUCLEOTIDE SEQUENCE [LARGE SCALE GENOMIC DNA]</scope>
    <source>
        <strain evidence="2">MN2024</strain>
        <tissue evidence="2">Gills</tissue>
    </source>
</reference>
<feature type="compositionally biased region" description="Low complexity" evidence="1">
    <location>
        <begin position="142"/>
        <end position="152"/>
    </location>
</feature>
<feature type="compositionally biased region" description="Polar residues" evidence="1">
    <location>
        <begin position="271"/>
        <end position="281"/>
    </location>
</feature>
<dbReference type="Proteomes" id="UP001634394">
    <property type="component" value="Unassembled WGS sequence"/>
</dbReference>
<evidence type="ECO:0000313" key="2">
    <source>
        <dbReference type="EMBL" id="KAL3882691.1"/>
    </source>
</evidence>
<gene>
    <name evidence="2" type="ORF">ACJMK2_029004</name>
</gene>
<evidence type="ECO:0000313" key="3">
    <source>
        <dbReference type="Proteomes" id="UP001634394"/>
    </source>
</evidence>
<feature type="region of interest" description="Disordered" evidence="1">
    <location>
        <begin position="634"/>
        <end position="701"/>
    </location>
</feature>
<feature type="compositionally biased region" description="Low complexity" evidence="1">
    <location>
        <begin position="660"/>
        <end position="680"/>
    </location>
</feature>
<feature type="region of interest" description="Disordered" evidence="1">
    <location>
        <begin position="257"/>
        <end position="369"/>
    </location>
</feature>
<feature type="compositionally biased region" description="Low complexity" evidence="1">
    <location>
        <begin position="326"/>
        <end position="354"/>
    </location>
</feature>
<dbReference type="AlphaFoldDB" id="A0ABD3XAN8"/>
<keyword evidence="3" id="KW-1185">Reference proteome</keyword>
<sequence>MSAAVVITDTWQPAILRLVPFSSNSARAKDHVGSANPFTGKNHYGVREYPVLAVTRSCSESTFANLANEGNVNQSESKISVSKSSTINPVGGIEFNKMDDSEKILQVESANDRRKNKKVMNDMQDARFSVQNLNDQLSSSFSFKSSEVNSDSKGVKSKKGRKENSLAYVVLPKPTINRTQDGNSSLYFFKQNGYRRAGAPTPGELDLQRYRETSVLNQSQTKKKYKLNINQLPRSTTPINDHDPDKLNMKQVIAFLQNKAPRDSVQKRKSTPNSRSSLGTRSDQRSIEFPLKTESRIRPDTVERYRDSRPNSISVQTIGSPETGALSVLSTSSPSLSSGHNRSASSQKSVSTKSCMIRSSPVRSGGNHKRTKEFKLYRFLSLAPSDTPMLMTPNCSIRMDDNCAEGGTVNENKDMDSTNYRSSLNSLNPENSSDNNKHNSSHKSVKKSKVNLLHTKVFQRHDKHNEDEGYDDTSGKRQIRLPRMSDYEDIYNIEMGSDICSDVAENVSDTGETNNSHPESHETRMPLVRPLSHNNVKIIRKESNSDKYAISIKRQSSSPSQTVPEPESHSESKDQSCPISKTCEELPKSSVRFLEVENNMAHDALYSQKKIHVSLPKENKSGHTSEIVRLSLRHEKNASPRSTYMSDMKKPRDDSGFGNSDTVSESRVSSLSMASSSSYVHNGEFVKDPSRMNNGNVNGNGFIKVREKLKAQVYNTE</sequence>
<feature type="region of interest" description="Disordered" evidence="1">
    <location>
        <begin position="142"/>
        <end position="162"/>
    </location>
</feature>
<feature type="region of interest" description="Disordered" evidence="1">
    <location>
        <begin position="542"/>
        <end position="581"/>
    </location>
</feature>
<feature type="compositionally biased region" description="Polar residues" evidence="1">
    <location>
        <begin position="507"/>
        <end position="517"/>
    </location>
</feature>
<feature type="region of interest" description="Disordered" evidence="1">
    <location>
        <begin position="406"/>
        <end position="479"/>
    </location>
</feature>
<comment type="caution">
    <text evidence="2">The sequence shown here is derived from an EMBL/GenBank/DDBJ whole genome shotgun (WGS) entry which is preliminary data.</text>
</comment>
<dbReference type="EMBL" id="JBJQND010000003">
    <property type="protein sequence ID" value="KAL3882691.1"/>
    <property type="molecule type" value="Genomic_DNA"/>
</dbReference>
<feature type="compositionally biased region" description="Polar residues" evidence="1">
    <location>
        <begin position="553"/>
        <end position="563"/>
    </location>
</feature>
<feature type="region of interest" description="Disordered" evidence="1">
    <location>
        <begin position="506"/>
        <end position="529"/>
    </location>
</feature>
<feature type="compositionally biased region" description="Polar residues" evidence="1">
    <location>
        <begin position="310"/>
        <end position="320"/>
    </location>
</feature>
<feature type="compositionally biased region" description="Basic and acidic residues" evidence="1">
    <location>
        <begin position="282"/>
        <end position="309"/>
    </location>
</feature>
<proteinExistence type="predicted"/>
<organism evidence="2 3">
    <name type="scientific">Sinanodonta woodiana</name>
    <name type="common">Chinese pond mussel</name>
    <name type="synonym">Anodonta woodiana</name>
    <dbReference type="NCBI Taxonomy" id="1069815"/>
    <lineage>
        <taxon>Eukaryota</taxon>
        <taxon>Metazoa</taxon>
        <taxon>Spiralia</taxon>
        <taxon>Lophotrochozoa</taxon>
        <taxon>Mollusca</taxon>
        <taxon>Bivalvia</taxon>
        <taxon>Autobranchia</taxon>
        <taxon>Heteroconchia</taxon>
        <taxon>Palaeoheterodonta</taxon>
        <taxon>Unionida</taxon>
        <taxon>Unionoidea</taxon>
        <taxon>Unionidae</taxon>
        <taxon>Unioninae</taxon>
        <taxon>Sinanodonta</taxon>
    </lineage>
</organism>
<protein>
    <submittedName>
        <fullName evidence="2">Uncharacterized protein</fullName>
    </submittedName>
</protein>
<name>A0ABD3XAN8_SINWO</name>
<accession>A0ABD3XAN8</accession>